<dbReference type="SUPFAM" id="SSF51556">
    <property type="entry name" value="Metallo-dependent hydrolases"/>
    <property type="match status" value="1"/>
</dbReference>
<feature type="domain" description="Amidohydrolase-related" evidence="1">
    <location>
        <begin position="9"/>
        <end position="280"/>
    </location>
</feature>
<keyword evidence="3" id="KW-1185">Reference proteome</keyword>
<proteinExistence type="predicted"/>
<dbReference type="Proteomes" id="UP000279259">
    <property type="component" value="Unassembled WGS sequence"/>
</dbReference>
<dbReference type="InterPro" id="IPR032466">
    <property type="entry name" value="Metal_Hydrolase"/>
</dbReference>
<dbReference type="InterPro" id="IPR052358">
    <property type="entry name" value="Aro_Compnd_Degr_Hydrolases"/>
</dbReference>
<reference evidence="2 3" key="1">
    <citation type="submission" date="2018-11" db="EMBL/GenBank/DDBJ databases">
        <title>Genome sequence of Saitozyma podzolica DSM 27192.</title>
        <authorList>
            <person name="Aliyu H."/>
            <person name="Gorte O."/>
            <person name="Ochsenreither K."/>
        </authorList>
    </citation>
    <scope>NUCLEOTIDE SEQUENCE [LARGE SCALE GENOMIC DNA]</scope>
    <source>
        <strain evidence="2 3">DSM 27192</strain>
    </source>
</reference>
<dbReference type="Gene3D" id="3.20.20.140">
    <property type="entry name" value="Metal-dependent hydrolases"/>
    <property type="match status" value="1"/>
</dbReference>
<name>A0A427YVQ4_9TREE</name>
<evidence type="ECO:0000259" key="1">
    <source>
        <dbReference type="Pfam" id="PF04909"/>
    </source>
</evidence>
<dbReference type="EMBL" id="RSCD01000001">
    <property type="protein sequence ID" value="RSH95085.1"/>
    <property type="molecule type" value="Genomic_DNA"/>
</dbReference>
<dbReference type="Pfam" id="PF04909">
    <property type="entry name" value="Amidohydro_2"/>
    <property type="match status" value="1"/>
</dbReference>
<evidence type="ECO:0000313" key="2">
    <source>
        <dbReference type="EMBL" id="RSH95085.1"/>
    </source>
</evidence>
<dbReference type="PANTHER" id="PTHR35563">
    <property type="entry name" value="BARREL METAL-DEPENDENT HYDROLASE, PUTATIVE (AFU_ORTHOLOGUE AFUA_1G16240)-RELATED"/>
    <property type="match status" value="1"/>
</dbReference>
<comment type="caution">
    <text evidence="2">The sequence shown here is derived from an EMBL/GenBank/DDBJ whole genome shotgun (WGS) entry which is preliminary data.</text>
</comment>
<gene>
    <name evidence="2" type="ORF">EHS25_000171</name>
</gene>
<accession>A0A427YVQ4</accession>
<evidence type="ECO:0000313" key="3">
    <source>
        <dbReference type="Proteomes" id="UP000279259"/>
    </source>
</evidence>
<organism evidence="2 3">
    <name type="scientific">Saitozyma podzolica</name>
    <dbReference type="NCBI Taxonomy" id="1890683"/>
    <lineage>
        <taxon>Eukaryota</taxon>
        <taxon>Fungi</taxon>
        <taxon>Dikarya</taxon>
        <taxon>Basidiomycota</taxon>
        <taxon>Agaricomycotina</taxon>
        <taxon>Tremellomycetes</taxon>
        <taxon>Tremellales</taxon>
        <taxon>Trimorphomycetaceae</taxon>
        <taxon>Saitozyma</taxon>
    </lineage>
</organism>
<protein>
    <recommendedName>
        <fullName evidence="1">Amidohydrolase-related domain-containing protein</fullName>
    </recommendedName>
</protein>
<dbReference type="OrthoDB" id="2135488at2759"/>
<sequence>MVAVPAGSWDVHVHNFDPVGHPYIPDTRYNPPARSVNDLVASVPSTNFVIVMSGPEGTDTALTVEAMEQLRSMGRDARGMVVLDLEQMTPEELRRLDQAGVRGVRFNTRREGFDLDKHYEAVAQRLHTAGVKWNVEAAIFDYLIWHSLIPTFRRLHEAYGTVFVADHVFALDPKACDPEKLADILQLVDEGVLYVKISGLDRYSRRPEELLPIIRDILSRRGGRGGLWGSDWPNVDSSHGSTSLNDVDIEGHLALLKGVCDDLGNDTWEKLMASNAAELYA</sequence>
<dbReference type="AlphaFoldDB" id="A0A427YVQ4"/>
<dbReference type="GO" id="GO:0016787">
    <property type="term" value="F:hydrolase activity"/>
    <property type="evidence" value="ECO:0007669"/>
    <property type="project" value="InterPro"/>
</dbReference>
<dbReference type="InterPro" id="IPR006680">
    <property type="entry name" value="Amidohydro-rel"/>
</dbReference>
<dbReference type="PANTHER" id="PTHR35563:SF2">
    <property type="entry name" value="BARREL METAL-DEPENDENT HYDROLASE, PUTATIVE (AFU_ORTHOLOGUE AFUA_1G16240)-RELATED"/>
    <property type="match status" value="1"/>
</dbReference>